<accession>A0A6C2UTB8</accession>
<evidence type="ECO:0000259" key="1">
    <source>
        <dbReference type="Pfam" id="PF12708"/>
    </source>
</evidence>
<keyword evidence="3" id="KW-0456">Lyase</keyword>
<dbReference type="InterPro" id="IPR024535">
    <property type="entry name" value="RHGA/B-epi-like_pectate_lyase"/>
</dbReference>
<dbReference type="InterPro" id="IPR012334">
    <property type="entry name" value="Pectin_lyas_fold"/>
</dbReference>
<dbReference type="EMBL" id="CAAHFH010000002">
    <property type="protein sequence ID" value="VGO22457.1"/>
    <property type="molecule type" value="Genomic_DNA"/>
</dbReference>
<sequence length="402" mass="43450">MDMMKYINVFSLMAGVLLVAGLGADAASKFKKGEDPMSVCLNIKDFGAKGDGKSDDTPALLKAMEKAKSGNGTIWFPTGTYCIHPVKVPSHIALKGASNWGYENKGKKDPEFEGRTILKALSGDARALLDCHDTRGTRIIGLTLDGNKLGKSMHGIYARHTGCELHLVIEDCRINHFTGSGIRLEKAWVFAIRRCLIMWNDEHGIDCTGGYDGWVIDTMLTANAGAGFYAGGEAPKGMDEKEKKAIGFFGSASVMLTANRIEWNRAGGIILNGANSMQINGCSIDHNFGPGIMMTDSTANTVSGCKVRTNGVDCEGEKSCQIRLEDCNGTAVTGNTLWGWFNRGEYDYKEADPLYGMILKNLNGCVVANNAMYHASSLKGIHDHGGHEATVIENNTYVKPTK</sequence>
<evidence type="ECO:0000313" key="3">
    <source>
        <dbReference type="EMBL" id="VGO22457.1"/>
    </source>
</evidence>
<dbReference type="NCBIfam" id="TIGR03804">
    <property type="entry name" value="para_beta_helix"/>
    <property type="match status" value="1"/>
</dbReference>
<dbReference type="SMART" id="SM00710">
    <property type="entry name" value="PbH1"/>
    <property type="match status" value="8"/>
</dbReference>
<feature type="domain" description="Right handed beta helix" evidence="2">
    <location>
        <begin position="245"/>
        <end position="339"/>
    </location>
</feature>
<feature type="domain" description="Rhamnogalacturonase A/B/Epimerase-like pectate lyase" evidence="1">
    <location>
        <begin position="41"/>
        <end position="116"/>
    </location>
</feature>
<dbReference type="Gene3D" id="2.160.20.10">
    <property type="entry name" value="Single-stranded right-handed beta-helix, Pectin lyase-like"/>
    <property type="match status" value="1"/>
</dbReference>
<evidence type="ECO:0000259" key="2">
    <source>
        <dbReference type="Pfam" id="PF13229"/>
    </source>
</evidence>
<dbReference type="AlphaFoldDB" id="A0A6C2UTB8"/>
<dbReference type="InterPro" id="IPR006626">
    <property type="entry name" value="PbH1"/>
</dbReference>
<dbReference type="Pfam" id="PF13229">
    <property type="entry name" value="Beta_helix"/>
    <property type="match status" value="1"/>
</dbReference>
<protein>
    <submittedName>
        <fullName evidence="3">Alginate lyase 7</fullName>
    </submittedName>
</protein>
<dbReference type="Proteomes" id="UP000346198">
    <property type="component" value="Unassembled WGS sequence"/>
</dbReference>
<dbReference type="InterPro" id="IPR022441">
    <property type="entry name" value="Para_beta_helix_rpt-2"/>
</dbReference>
<dbReference type="Pfam" id="PF12708">
    <property type="entry name" value="Pect-lyase_RHGA_epim"/>
    <property type="match status" value="1"/>
</dbReference>
<keyword evidence="4" id="KW-1185">Reference proteome</keyword>
<name>A0A6C2UTB8_9BACT</name>
<proteinExistence type="predicted"/>
<organism evidence="3 4">
    <name type="scientific">Pontiella sulfatireligans</name>
    <dbReference type="NCBI Taxonomy" id="2750658"/>
    <lineage>
        <taxon>Bacteria</taxon>
        <taxon>Pseudomonadati</taxon>
        <taxon>Kiritimatiellota</taxon>
        <taxon>Kiritimatiellia</taxon>
        <taxon>Kiritimatiellales</taxon>
        <taxon>Pontiellaceae</taxon>
        <taxon>Pontiella</taxon>
    </lineage>
</organism>
<gene>
    <name evidence="3" type="primary">algE7_1</name>
    <name evidence="3" type="ORF">SCARR_04540</name>
</gene>
<dbReference type="SUPFAM" id="SSF51126">
    <property type="entry name" value="Pectin lyase-like"/>
    <property type="match status" value="1"/>
</dbReference>
<dbReference type="InterPro" id="IPR039448">
    <property type="entry name" value="Beta_helix"/>
</dbReference>
<reference evidence="3 4" key="1">
    <citation type="submission" date="2019-04" db="EMBL/GenBank/DDBJ databases">
        <authorList>
            <person name="Van Vliet M D."/>
        </authorList>
    </citation>
    <scope>NUCLEOTIDE SEQUENCE [LARGE SCALE GENOMIC DNA]</scope>
    <source>
        <strain evidence="3 4">F21</strain>
    </source>
</reference>
<dbReference type="GO" id="GO:0016829">
    <property type="term" value="F:lyase activity"/>
    <property type="evidence" value="ECO:0007669"/>
    <property type="project" value="UniProtKB-KW"/>
</dbReference>
<dbReference type="InterPro" id="IPR011050">
    <property type="entry name" value="Pectin_lyase_fold/virulence"/>
</dbReference>
<evidence type="ECO:0000313" key="4">
    <source>
        <dbReference type="Proteomes" id="UP000346198"/>
    </source>
</evidence>